<dbReference type="AlphaFoldDB" id="G0RZ78"/>
<feature type="compositionally biased region" description="Polar residues" evidence="1">
    <location>
        <begin position="832"/>
        <end position="858"/>
    </location>
</feature>
<feature type="region of interest" description="Disordered" evidence="1">
    <location>
        <begin position="527"/>
        <end position="547"/>
    </location>
</feature>
<evidence type="ECO:0000313" key="2">
    <source>
        <dbReference type="EMBL" id="EGS23506.1"/>
    </source>
</evidence>
<keyword evidence="3" id="KW-1185">Reference proteome</keyword>
<feature type="compositionally biased region" description="Polar residues" evidence="1">
    <location>
        <begin position="434"/>
        <end position="448"/>
    </location>
</feature>
<reference evidence="2 3" key="1">
    <citation type="journal article" date="2011" name="Cell">
        <title>Insight into structure and assembly of the nuclear pore complex by utilizing the genome of a eukaryotic thermophile.</title>
        <authorList>
            <person name="Amlacher S."/>
            <person name="Sarges P."/>
            <person name="Flemming D."/>
            <person name="van Noort V."/>
            <person name="Kunze R."/>
            <person name="Devos D.P."/>
            <person name="Arumugam M."/>
            <person name="Bork P."/>
            <person name="Hurt E."/>
        </authorList>
    </citation>
    <scope>NUCLEOTIDE SEQUENCE [LARGE SCALE GENOMIC DNA]</scope>
    <source>
        <strain evidence="3">DSM 1495 / CBS 144.50 / IMI 039719</strain>
    </source>
</reference>
<dbReference type="GeneID" id="18254238"/>
<dbReference type="eggNOG" id="ENOG502RJV1">
    <property type="taxonomic scope" value="Eukaryota"/>
</dbReference>
<dbReference type="OMA" id="DMEIHEW"/>
<feature type="compositionally biased region" description="Basic and acidic residues" evidence="1">
    <location>
        <begin position="222"/>
        <end position="231"/>
    </location>
</feature>
<feature type="region of interest" description="Disordered" evidence="1">
    <location>
        <begin position="810"/>
        <end position="903"/>
    </location>
</feature>
<feature type="compositionally biased region" description="Low complexity" evidence="1">
    <location>
        <begin position="821"/>
        <end position="831"/>
    </location>
</feature>
<gene>
    <name evidence="2" type="ORF">CTHT_0002000</name>
</gene>
<feature type="compositionally biased region" description="Polar residues" evidence="1">
    <location>
        <begin position="456"/>
        <end position="479"/>
    </location>
</feature>
<dbReference type="OrthoDB" id="3437384at2759"/>
<dbReference type="HOGENOM" id="CLU_315240_0_0_1"/>
<feature type="region of interest" description="Disordered" evidence="1">
    <location>
        <begin position="156"/>
        <end position="191"/>
    </location>
</feature>
<feature type="compositionally biased region" description="Basic and acidic residues" evidence="1">
    <location>
        <begin position="873"/>
        <end position="882"/>
    </location>
</feature>
<organism evidence="3">
    <name type="scientific">Chaetomium thermophilum (strain DSM 1495 / CBS 144.50 / IMI 039719)</name>
    <name type="common">Thermochaetoides thermophila</name>
    <dbReference type="NCBI Taxonomy" id="759272"/>
    <lineage>
        <taxon>Eukaryota</taxon>
        <taxon>Fungi</taxon>
        <taxon>Dikarya</taxon>
        <taxon>Ascomycota</taxon>
        <taxon>Pezizomycotina</taxon>
        <taxon>Sordariomycetes</taxon>
        <taxon>Sordariomycetidae</taxon>
        <taxon>Sordariales</taxon>
        <taxon>Chaetomiaceae</taxon>
        <taxon>Thermochaetoides</taxon>
    </lineage>
</organism>
<dbReference type="EMBL" id="GL988032">
    <property type="protein sequence ID" value="EGS23506.1"/>
    <property type="molecule type" value="Genomic_DNA"/>
</dbReference>
<dbReference type="Proteomes" id="UP000008066">
    <property type="component" value="Unassembled WGS sequence"/>
</dbReference>
<feature type="region of interest" description="Disordered" evidence="1">
    <location>
        <begin position="86"/>
        <end position="138"/>
    </location>
</feature>
<sequence>MPIICCPFPRRLRVKSAVIEDKQHATRARFSPQPTLGSLIYTRGNPIVTEAAQPSERVQERPTLQEAAGPTTVIPVEPSELAELVVEDSDTDDERQPNARRKSTGPLELVKTRICRHLSQGSPSRDKNRYSAPLSEEEIERRAELKRLRDRRIQEELRGEEQGLSNGSISPKHHQQANGILPGNISARGPRDDIEFSVTRKSSRTNTVNLAPSVRSGPCSPSKEKSGTDCCTKRNGDGIQRDSLDNCQPSHRFLQQPLTSIPPSPDLQPALSPSSSLASWRLSYNAERLEEYIRGPQGSPVAENVPGTVSTATPPVHGPHRAGADTPPQISCVPDDLHPNFSPDVKRSRTGDSSPMKLWLRSQGLDLSVPSTAVTYTDPDLDQDTDLQQAQVVYLKRPNSTPHPAVVPETDTRRYGVIHLQDMEIHEWLATNSLNTPQYSPSPSQSMRENQRHNVAGQQDSGADSTEPPTDQSGLQAQEQVEERAASSFYPSGAASTHLIQSPNTSAMNIPSPQAYQEFSSFDFKAPKSETQKPASPSGPDGRLPDQRINTVERSISYRHLDDGTPDLVVHDFPRSADSPAPPRVSRKPSLLAKLHLTIPRRRTKNVTHIYDGSGPTEQSGMSATSLPIFRPLLTATHAAPQEATQLRSIADTLTAIPGQEQNGGGLVRKPLTEKFPGVVKLGLGKLVSTKAMSLKTIPKIAEQDAKSDDKDINIVVPAMILEPKFPNGNQLTSSNMIQSVDVNEATLPLILQNMEGRDSRVSLTARMAALLSTDGSSPDQLQEVQSSSSSAGTLVLATAERVQSEMNITSPARAHREESSATTTTTATNNFVTPMSSMRHSNNDSSYHSYPDRSTPTPREEQAVAGEGQPEGDVRSGTGKDVDEEGRETESEMNSPSIRSDTAIDMVKAGVRRRAQGLEAPISFSVPDALGMEVVH</sequence>
<name>G0RZ78_CHATD</name>
<proteinExistence type="predicted"/>
<dbReference type="KEGG" id="cthr:CTHT_0002000"/>
<evidence type="ECO:0000313" key="3">
    <source>
        <dbReference type="Proteomes" id="UP000008066"/>
    </source>
</evidence>
<dbReference type="RefSeq" id="XP_006690748.1">
    <property type="nucleotide sequence ID" value="XM_006690685.1"/>
</dbReference>
<feature type="region of interest" description="Disordered" evidence="1">
    <location>
        <begin position="434"/>
        <end position="490"/>
    </location>
</feature>
<protein>
    <submittedName>
        <fullName evidence="2">Uncharacterized protein</fullName>
    </submittedName>
</protein>
<feature type="region of interest" description="Disordered" evidence="1">
    <location>
        <begin position="209"/>
        <end position="231"/>
    </location>
</feature>
<evidence type="ECO:0000256" key="1">
    <source>
        <dbReference type="SAM" id="MobiDB-lite"/>
    </source>
</evidence>
<accession>G0RZ78</accession>